<comment type="function">
    <text evidence="11">Catalyzes the reversible phosphorylation of UMP to UDP.</text>
</comment>
<evidence type="ECO:0000256" key="7">
    <source>
        <dbReference type="ARBA" id="ARBA00022777"/>
    </source>
</evidence>
<dbReference type="GO" id="GO:0005829">
    <property type="term" value="C:cytosol"/>
    <property type="evidence" value="ECO:0007669"/>
    <property type="project" value="TreeGrafter"/>
</dbReference>
<accession>A0A4D6YAZ4</accession>
<keyword evidence="7 11" id="KW-0418">Kinase</keyword>
<feature type="binding site" evidence="11">
    <location>
        <begin position="144"/>
        <end position="151"/>
    </location>
    <ligand>
        <name>UMP</name>
        <dbReference type="ChEBI" id="CHEBI:57865"/>
    </ligand>
</feature>
<feature type="binding site" evidence="11">
    <location>
        <position position="83"/>
    </location>
    <ligand>
        <name>UMP</name>
        <dbReference type="ChEBI" id="CHEBI:57865"/>
    </ligand>
</feature>
<dbReference type="FunFam" id="3.40.1160.10:FF:000001">
    <property type="entry name" value="Uridylate kinase"/>
    <property type="match status" value="1"/>
</dbReference>
<dbReference type="GO" id="GO:0005524">
    <property type="term" value="F:ATP binding"/>
    <property type="evidence" value="ECO:0007669"/>
    <property type="project" value="UniProtKB-KW"/>
</dbReference>
<dbReference type="PANTHER" id="PTHR42833">
    <property type="entry name" value="URIDYLATE KINASE"/>
    <property type="match status" value="1"/>
</dbReference>
<comment type="catalytic activity">
    <reaction evidence="10 11">
        <text>UMP + ATP = UDP + ADP</text>
        <dbReference type="Rhea" id="RHEA:24400"/>
        <dbReference type="ChEBI" id="CHEBI:30616"/>
        <dbReference type="ChEBI" id="CHEBI:57865"/>
        <dbReference type="ChEBI" id="CHEBI:58223"/>
        <dbReference type="ChEBI" id="CHEBI:456216"/>
        <dbReference type="EC" id="2.7.4.22"/>
    </reaction>
</comment>
<evidence type="ECO:0000256" key="2">
    <source>
        <dbReference type="ARBA" id="ARBA00004791"/>
    </source>
</evidence>
<evidence type="ECO:0000256" key="5">
    <source>
        <dbReference type="ARBA" id="ARBA00022679"/>
    </source>
</evidence>
<dbReference type="GO" id="GO:0033862">
    <property type="term" value="F:UMP kinase activity"/>
    <property type="evidence" value="ECO:0007669"/>
    <property type="project" value="UniProtKB-EC"/>
</dbReference>
<keyword evidence="5 11" id="KW-0808">Transferase</keyword>
<dbReference type="SUPFAM" id="SSF53633">
    <property type="entry name" value="Carbamate kinase-like"/>
    <property type="match status" value="1"/>
</dbReference>
<feature type="binding site" evidence="11">
    <location>
        <position position="180"/>
    </location>
    <ligand>
        <name>ATP</name>
        <dbReference type="ChEBI" id="CHEBI:30616"/>
    </ligand>
</feature>
<dbReference type="Proteomes" id="UP000298566">
    <property type="component" value="Chromosome"/>
</dbReference>
<evidence type="ECO:0000256" key="11">
    <source>
        <dbReference type="HAMAP-Rule" id="MF_01220"/>
    </source>
</evidence>
<feature type="binding site" evidence="11">
    <location>
        <position position="177"/>
    </location>
    <ligand>
        <name>ATP</name>
        <dbReference type="ChEBI" id="CHEBI:30616"/>
    </ligand>
</feature>
<evidence type="ECO:0000256" key="1">
    <source>
        <dbReference type="ARBA" id="ARBA00004496"/>
    </source>
</evidence>
<comment type="subcellular location">
    <subcellularLocation>
        <location evidence="1 11">Cytoplasm</location>
    </subcellularLocation>
</comment>
<organism evidence="13 14">
    <name type="scientific">Buchnera aphidicola subsp. Melaphis rhois</name>
    <dbReference type="NCBI Taxonomy" id="118103"/>
    <lineage>
        <taxon>Bacteria</taxon>
        <taxon>Pseudomonadati</taxon>
        <taxon>Pseudomonadota</taxon>
        <taxon>Gammaproteobacteria</taxon>
        <taxon>Enterobacterales</taxon>
        <taxon>Erwiniaceae</taxon>
        <taxon>Buchnera</taxon>
    </lineage>
</organism>
<evidence type="ECO:0000259" key="12">
    <source>
        <dbReference type="Pfam" id="PF00696"/>
    </source>
</evidence>
<comment type="activity regulation">
    <text evidence="11">Inhibited by UTP.</text>
</comment>
<protein>
    <recommendedName>
        <fullName evidence="11">Uridylate kinase</fullName>
        <shortName evidence="11">UK</shortName>
        <ecNumber evidence="11">2.7.4.22</ecNumber>
    </recommendedName>
    <alternativeName>
        <fullName evidence="11">Uridine monophosphate kinase</fullName>
        <shortName evidence="11">UMP kinase</shortName>
        <shortName evidence="11">UMPK</shortName>
    </alternativeName>
</protein>
<dbReference type="GO" id="GO:0044210">
    <property type="term" value="P:'de novo' CTP biosynthetic process"/>
    <property type="evidence" value="ECO:0007669"/>
    <property type="project" value="UniProtKB-UniRule"/>
</dbReference>
<dbReference type="EMBL" id="CP033004">
    <property type="protein sequence ID" value="QCI23248.1"/>
    <property type="molecule type" value="Genomic_DNA"/>
</dbReference>
<evidence type="ECO:0000256" key="3">
    <source>
        <dbReference type="ARBA" id="ARBA00007614"/>
    </source>
</evidence>
<dbReference type="InterPro" id="IPR036393">
    <property type="entry name" value="AceGlu_kinase-like_sf"/>
</dbReference>
<dbReference type="InterPro" id="IPR011817">
    <property type="entry name" value="Uridylate_kinase"/>
</dbReference>
<dbReference type="AlphaFoldDB" id="A0A4D6YAZ4"/>
<dbReference type="Gene3D" id="3.40.1160.10">
    <property type="entry name" value="Acetylglutamate kinase-like"/>
    <property type="match status" value="1"/>
</dbReference>
<dbReference type="PIRSF" id="PIRSF005650">
    <property type="entry name" value="Uridylate_kin"/>
    <property type="match status" value="1"/>
</dbReference>
<dbReference type="PANTHER" id="PTHR42833:SF4">
    <property type="entry name" value="URIDYLATE KINASE PUMPKIN, CHLOROPLASTIC"/>
    <property type="match status" value="1"/>
</dbReference>
<proteinExistence type="inferred from homology"/>
<name>A0A4D6YAZ4_BUCMH</name>
<dbReference type="RefSeq" id="WP_158336449.1">
    <property type="nucleotide sequence ID" value="NZ_CP033004.1"/>
</dbReference>
<evidence type="ECO:0000256" key="10">
    <source>
        <dbReference type="ARBA" id="ARBA00047767"/>
    </source>
</evidence>
<dbReference type="OrthoDB" id="9807458at2"/>
<dbReference type="EC" id="2.7.4.22" evidence="11"/>
<dbReference type="UniPathway" id="UPA00159">
    <property type="reaction ID" value="UER00275"/>
</dbReference>
<sequence length="249" mass="27854">MSYIYEKKNDRVFKFKRVLIKLSGESLQGNNQFGIDVNELNRIIKEIKNIVNLGIQVGIVIGGGNIFRGDKLVQFGINRVVSDHVGMLSTIINGLILHDAMNKKNIKTHLMSTVPIKSVCAMYHFKKAISWLNNQHVVIFSGGLGNPCFTTDSAACLRAIEIQADIILKGTRVNGVYSSDPKKNLNSKLYKKITHNEVLNKELKVMDLSAFILARDYKLPICIFNICNPGILYRIVIGNQEGTLIQSSF</sequence>
<evidence type="ECO:0000256" key="6">
    <source>
        <dbReference type="ARBA" id="ARBA00022741"/>
    </source>
</evidence>
<feature type="binding site" evidence="11">
    <location>
        <position position="68"/>
    </location>
    <ligand>
        <name>ATP</name>
        <dbReference type="ChEBI" id="CHEBI:30616"/>
    </ligand>
</feature>
<comment type="subunit">
    <text evidence="11">Homohexamer.</text>
</comment>
<comment type="caution">
    <text evidence="11">Lacks conserved residue(s) required for the propagation of feature annotation.</text>
</comment>
<dbReference type="CDD" id="cd04254">
    <property type="entry name" value="AAK_UMPK-PyrH-Ec"/>
    <property type="match status" value="1"/>
</dbReference>
<dbReference type="InterPro" id="IPR001048">
    <property type="entry name" value="Asp/Glu/Uridylate_kinase"/>
</dbReference>
<keyword evidence="6 11" id="KW-0547">Nucleotide-binding</keyword>
<evidence type="ECO:0000256" key="9">
    <source>
        <dbReference type="ARBA" id="ARBA00022975"/>
    </source>
</evidence>
<evidence type="ECO:0000313" key="13">
    <source>
        <dbReference type="EMBL" id="QCI23248.1"/>
    </source>
</evidence>
<feature type="domain" description="Aspartate/glutamate/uridylate kinase" evidence="12">
    <location>
        <begin position="16"/>
        <end position="225"/>
    </location>
</feature>
<feature type="binding site" evidence="11">
    <location>
        <begin position="21"/>
        <end position="24"/>
    </location>
    <ligand>
        <name>ATP</name>
        <dbReference type="ChEBI" id="CHEBI:30616"/>
    </ligand>
</feature>
<gene>
    <name evidence="11" type="primary">pyrH</name>
    <name evidence="13" type="ORF">D9V73_01100</name>
</gene>
<comment type="pathway">
    <text evidence="2 11">Pyrimidine metabolism; CTP biosynthesis via de novo pathway; UDP from UMP (UMPK route): step 1/1.</text>
</comment>
<dbReference type="HAMAP" id="MF_01220_B">
    <property type="entry name" value="PyrH_B"/>
    <property type="match status" value="1"/>
</dbReference>
<evidence type="ECO:0000256" key="4">
    <source>
        <dbReference type="ARBA" id="ARBA00022490"/>
    </source>
</evidence>
<comment type="similarity">
    <text evidence="3 11">Belongs to the UMP kinase family.</text>
</comment>
<keyword evidence="4 11" id="KW-0963">Cytoplasm</keyword>
<keyword evidence="9 11" id="KW-0665">Pyrimidine biosynthesis</keyword>
<feature type="binding site" evidence="11">
    <location>
        <position position="64"/>
    </location>
    <ligand>
        <name>ATP</name>
        <dbReference type="ChEBI" id="CHEBI:30616"/>
    </ligand>
</feature>
<evidence type="ECO:0000256" key="8">
    <source>
        <dbReference type="ARBA" id="ARBA00022840"/>
    </source>
</evidence>
<dbReference type="NCBIfam" id="TIGR02075">
    <property type="entry name" value="pyrH_bact"/>
    <property type="match status" value="1"/>
</dbReference>
<feature type="binding site" evidence="11">
    <location>
        <position position="171"/>
    </location>
    <ligand>
        <name>ATP</name>
        <dbReference type="ChEBI" id="CHEBI:30616"/>
    </ligand>
</feature>
<dbReference type="GO" id="GO:0006225">
    <property type="term" value="P:UDP biosynthetic process"/>
    <property type="evidence" value="ECO:0007669"/>
    <property type="project" value="TreeGrafter"/>
</dbReference>
<dbReference type="Pfam" id="PF00696">
    <property type="entry name" value="AA_kinase"/>
    <property type="match status" value="1"/>
</dbReference>
<evidence type="ECO:0000313" key="14">
    <source>
        <dbReference type="Proteomes" id="UP000298566"/>
    </source>
</evidence>
<feature type="binding site" evidence="11">
    <location>
        <position position="63"/>
    </location>
    <ligand>
        <name>UMP</name>
        <dbReference type="ChEBI" id="CHEBI:57865"/>
    </ligand>
</feature>
<keyword evidence="8 11" id="KW-0067">ATP-binding</keyword>
<dbReference type="InterPro" id="IPR015963">
    <property type="entry name" value="Uridylate_kinase_bac"/>
</dbReference>
<reference evidence="13 14" key="1">
    <citation type="submission" date="2018-10" db="EMBL/GenBank/DDBJ databases">
        <title>Comparative functional genomics of the obligate endosymbiont Buchnera aphidicola.</title>
        <authorList>
            <person name="Chong R.A."/>
        </authorList>
    </citation>
    <scope>NUCLEOTIDE SEQUENCE [LARGE SCALE GENOMIC DNA]</scope>
    <source>
        <strain evidence="13 14">Mrh</strain>
    </source>
</reference>